<proteinExistence type="predicted"/>
<reference evidence="2" key="1">
    <citation type="journal article" date="2020" name="Nature">
        <title>Giant virus diversity and host interactions through global metagenomics.</title>
        <authorList>
            <person name="Schulz F."/>
            <person name="Roux S."/>
            <person name="Paez-Espino D."/>
            <person name="Jungbluth S."/>
            <person name="Walsh D.A."/>
            <person name="Denef V.J."/>
            <person name="McMahon K.D."/>
            <person name="Konstantinidis K.T."/>
            <person name="Eloe-Fadrosh E.A."/>
            <person name="Kyrpides N.C."/>
            <person name="Woyke T."/>
        </authorList>
    </citation>
    <scope>NUCLEOTIDE SEQUENCE</scope>
    <source>
        <strain evidence="2">GVMAG-M-3300025880-75</strain>
    </source>
</reference>
<evidence type="ECO:0008006" key="3">
    <source>
        <dbReference type="Google" id="ProtNLM"/>
    </source>
</evidence>
<feature type="region of interest" description="Disordered" evidence="1">
    <location>
        <begin position="389"/>
        <end position="482"/>
    </location>
</feature>
<protein>
    <recommendedName>
        <fullName evidence="3">Cytidyltransferase-like domain-containing protein</fullName>
    </recommendedName>
</protein>
<name>A0A6C0JC24_9ZZZZ</name>
<feature type="compositionally biased region" description="Basic residues" evidence="1">
    <location>
        <begin position="464"/>
        <end position="482"/>
    </location>
</feature>
<accession>A0A6C0JC24</accession>
<feature type="compositionally biased region" description="Basic residues" evidence="1">
    <location>
        <begin position="425"/>
        <end position="457"/>
    </location>
</feature>
<dbReference type="AlphaFoldDB" id="A0A6C0JC24"/>
<organism evidence="2">
    <name type="scientific">viral metagenome</name>
    <dbReference type="NCBI Taxonomy" id="1070528"/>
    <lineage>
        <taxon>unclassified sequences</taxon>
        <taxon>metagenomes</taxon>
        <taxon>organismal metagenomes</taxon>
    </lineage>
</organism>
<dbReference type="SUPFAM" id="SSF52374">
    <property type="entry name" value="Nucleotidylyl transferase"/>
    <property type="match status" value="1"/>
</dbReference>
<dbReference type="EMBL" id="MN740355">
    <property type="protein sequence ID" value="QHU02256.1"/>
    <property type="molecule type" value="Genomic_DNA"/>
</dbReference>
<evidence type="ECO:0000313" key="2">
    <source>
        <dbReference type="EMBL" id="QHU02256.1"/>
    </source>
</evidence>
<sequence length="482" mass="55618">MSGKNKKKVAVITIGRWQPPHKGHDILLRDTCQLATNMHGEPFIWVSPSRTDSTYDDEEGEITERTVSDPLSVSQRLYYLDKMYPREKYPKLVFLTDIQGSIKMKLQEELESGTSRLEHPNRKKLSRPDNWLGMDMCNKHKYLSIMDSKLWERVKPVRNKSAKVEPGTEPLPSLQCLNWLKSRKFTEVVLLVGSDRVEAFKKYNEKTGNELFEQFKIEMSGKERGPAGNQELIDPKQVLTRTLTDESIGELSKIMDGLSISEAEQNIRAQKYSGTRTRTDESIGELSKIMDGLSISEAEQNIRAQKYSGTRTRTAARNGEVRNFIEAVQEGNISLMDCYCMMNDIRTLGNSDINTPGHELPISTDFFISKLTPGEKNSFEDKLKQIEAPLSVERDNAQEEEYDDFNPFEHSDLTKEEGGTGFLGGKRKQKRKTRKKKRKKKRKTKKKKRKKNRKTKKREGGDKKTRRKTKRTKTKRKKKKKN</sequence>
<evidence type="ECO:0000256" key="1">
    <source>
        <dbReference type="SAM" id="MobiDB-lite"/>
    </source>
</evidence>
<feature type="compositionally biased region" description="Basic and acidic residues" evidence="1">
    <location>
        <begin position="407"/>
        <end position="418"/>
    </location>
</feature>